<dbReference type="PANTHER" id="PTHR12106:SF27">
    <property type="entry name" value="SORTILIN-RELATED RECEPTOR"/>
    <property type="match status" value="1"/>
</dbReference>
<keyword evidence="1" id="KW-0677">Repeat</keyword>
<dbReference type="KEGG" id="lbc:LACBIDRAFT_310629"/>
<dbReference type="GO" id="GO:0006895">
    <property type="term" value="P:Golgi to endosome transport"/>
    <property type="evidence" value="ECO:0007669"/>
    <property type="project" value="TreeGrafter"/>
</dbReference>
<keyword evidence="4" id="KW-1185">Reference proteome</keyword>
<dbReference type="PANTHER" id="PTHR12106">
    <property type="entry name" value="SORTILIN RELATED"/>
    <property type="match status" value="1"/>
</dbReference>
<proteinExistence type="predicted"/>
<evidence type="ECO:0000313" key="3">
    <source>
        <dbReference type="EMBL" id="EDR01591.1"/>
    </source>
</evidence>
<dbReference type="InParanoid" id="B0DUR7"/>
<dbReference type="AlphaFoldDB" id="B0DUR7"/>
<dbReference type="OrthoDB" id="3048515at2759"/>
<dbReference type="GO" id="GO:0006896">
    <property type="term" value="P:Golgi to vacuole transport"/>
    <property type="evidence" value="ECO:0007669"/>
    <property type="project" value="TreeGrafter"/>
</dbReference>
<organism evidence="4">
    <name type="scientific">Laccaria bicolor (strain S238N-H82 / ATCC MYA-4686)</name>
    <name type="common">Bicoloured deceiver</name>
    <name type="synonym">Laccaria laccata var. bicolor</name>
    <dbReference type="NCBI Taxonomy" id="486041"/>
    <lineage>
        <taxon>Eukaryota</taxon>
        <taxon>Fungi</taxon>
        <taxon>Dikarya</taxon>
        <taxon>Basidiomycota</taxon>
        <taxon>Agaricomycotina</taxon>
        <taxon>Agaricomycetes</taxon>
        <taxon>Agaricomycetidae</taxon>
        <taxon>Agaricales</taxon>
        <taxon>Agaricineae</taxon>
        <taxon>Hydnangiaceae</taxon>
        <taxon>Laccaria</taxon>
    </lineage>
</organism>
<protein>
    <submittedName>
        <fullName evidence="3">Predicted protein</fullName>
    </submittedName>
</protein>
<evidence type="ECO:0000256" key="1">
    <source>
        <dbReference type="ARBA" id="ARBA00022737"/>
    </source>
</evidence>
<dbReference type="Pfam" id="PF15902">
    <property type="entry name" value="Sortilin-Vps10"/>
    <property type="match status" value="1"/>
</dbReference>
<sequence>MDLALLHDEGKSITCNAADTDLSSLHLHSVTTRHNYGRIFSSPAPGFAMGAGSIGESFLPYEESETIISTDAGVTWQMDETRISTSLAIRGATWWW</sequence>
<dbReference type="GeneID" id="6083356"/>
<dbReference type="GO" id="GO:0016020">
    <property type="term" value="C:membrane"/>
    <property type="evidence" value="ECO:0007669"/>
    <property type="project" value="TreeGrafter"/>
</dbReference>
<reference evidence="3 4" key="1">
    <citation type="journal article" date="2008" name="Nature">
        <title>The genome of Laccaria bicolor provides insights into mycorrhizal symbiosis.</title>
        <authorList>
            <person name="Martin F."/>
            <person name="Aerts A."/>
            <person name="Ahren D."/>
            <person name="Brun A."/>
            <person name="Danchin E.G.J."/>
            <person name="Duchaussoy F."/>
            <person name="Gibon J."/>
            <person name="Kohler A."/>
            <person name="Lindquist E."/>
            <person name="Pereda V."/>
            <person name="Salamov A."/>
            <person name="Shapiro H.J."/>
            <person name="Wuyts J."/>
            <person name="Blaudez D."/>
            <person name="Buee M."/>
            <person name="Brokstein P."/>
            <person name="Canbaeck B."/>
            <person name="Cohen D."/>
            <person name="Courty P.E."/>
            <person name="Coutinho P.M."/>
            <person name="Delaruelle C."/>
            <person name="Detter J.C."/>
            <person name="Deveau A."/>
            <person name="DiFazio S."/>
            <person name="Duplessis S."/>
            <person name="Fraissinet-Tachet L."/>
            <person name="Lucic E."/>
            <person name="Frey-Klett P."/>
            <person name="Fourrey C."/>
            <person name="Feussner I."/>
            <person name="Gay G."/>
            <person name="Grimwood J."/>
            <person name="Hoegger P.J."/>
            <person name="Jain P."/>
            <person name="Kilaru S."/>
            <person name="Labbe J."/>
            <person name="Lin Y.C."/>
            <person name="Legue V."/>
            <person name="Le Tacon F."/>
            <person name="Marmeisse R."/>
            <person name="Melayah D."/>
            <person name="Montanini B."/>
            <person name="Muratet M."/>
            <person name="Nehls U."/>
            <person name="Niculita-Hirzel H."/>
            <person name="Oudot-Le Secq M.P."/>
            <person name="Peter M."/>
            <person name="Quesneville H."/>
            <person name="Rajashekar B."/>
            <person name="Reich M."/>
            <person name="Rouhier N."/>
            <person name="Schmutz J."/>
            <person name="Yin T."/>
            <person name="Chalot M."/>
            <person name="Henrissat B."/>
            <person name="Kuees U."/>
            <person name="Lucas S."/>
            <person name="Van de Peer Y."/>
            <person name="Podila G.K."/>
            <person name="Polle A."/>
            <person name="Pukkila P.J."/>
            <person name="Richardson P.M."/>
            <person name="Rouze P."/>
            <person name="Sanders I.R."/>
            <person name="Stajich J.E."/>
            <person name="Tunlid A."/>
            <person name="Tuskan G."/>
            <person name="Grigoriev I.V."/>
        </authorList>
    </citation>
    <scope>NUCLEOTIDE SEQUENCE [LARGE SCALE GENOMIC DNA]</scope>
    <source>
        <strain evidence="4">S238N-H82 / ATCC MYA-4686</strain>
    </source>
</reference>
<dbReference type="InterPro" id="IPR050310">
    <property type="entry name" value="VPS10-sortilin"/>
</dbReference>
<dbReference type="HOGENOM" id="CLU_162825_0_0_1"/>
<feature type="domain" description="Sortilin N-terminal" evidence="2">
    <location>
        <begin position="12"/>
        <end position="78"/>
    </location>
</feature>
<evidence type="ECO:0000259" key="2">
    <source>
        <dbReference type="Pfam" id="PF15902"/>
    </source>
</evidence>
<gene>
    <name evidence="3" type="ORF">LACBIDRAFT_310629</name>
</gene>
<dbReference type="GO" id="GO:0006623">
    <property type="term" value="P:protein targeting to vacuole"/>
    <property type="evidence" value="ECO:0007669"/>
    <property type="project" value="TreeGrafter"/>
</dbReference>
<dbReference type="GO" id="GO:0005794">
    <property type="term" value="C:Golgi apparatus"/>
    <property type="evidence" value="ECO:0007669"/>
    <property type="project" value="TreeGrafter"/>
</dbReference>
<evidence type="ECO:0000313" key="4">
    <source>
        <dbReference type="Proteomes" id="UP000001194"/>
    </source>
</evidence>
<dbReference type="RefSeq" id="XP_001887667.1">
    <property type="nucleotide sequence ID" value="XM_001887632.1"/>
</dbReference>
<accession>B0DUR7</accession>
<name>B0DUR7_LACBS</name>
<dbReference type="GO" id="GO:0005829">
    <property type="term" value="C:cytosol"/>
    <property type="evidence" value="ECO:0007669"/>
    <property type="project" value="GOC"/>
</dbReference>
<dbReference type="Proteomes" id="UP000001194">
    <property type="component" value="Unassembled WGS sequence"/>
</dbReference>
<dbReference type="EMBL" id="DS547137">
    <property type="protein sequence ID" value="EDR01591.1"/>
    <property type="molecule type" value="Genomic_DNA"/>
</dbReference>
<dbReference type="InterPro" id="IPR031778">
    <property type="entry name" value="Sortilin_N"/>
</dbReference>